<keyword evidence="3" id="KW-1185">Reference proteome</keyword>
<accession>A0A316U346</accession>
<dbReference type="GeneID" id="37015614"/>
<feature type="chain" id="PRO_5016419417" evidence="1">
    <location>
        <begin position="27"/>
        <end position="341"/>
    </location>
</feature>
<dbReference type="EMBL" id="KZ819331">
    <property type="protein sequence ID" value="PWN19600.1"/>
    <property type="molecule type" value="Genomic_DNA"/>
</dbReference>
<keyword evidence="1" id="KW-0732">Signal</keyword>
<proteinExistence type="predicted"/>
<evidence type="ECO:0000313" key="2">
    <source>
        <dbReference type="EMBL" id="PWN19600.1"/>
    </source>
</evidence>
<dbReference type="Proteomes" id="UP000245942">
    <property type="component" value="Unassembled WGS sequence"/>
</dbReference>
<evidence type="ECO:0000256" key="1">
    <source>
        <dbReference type="SAM" id="SignalP"/>
    </source>
</evidence>
<evidence type="ECO:0000313" key="3">
    <source>
        <dbReference type="Proteomes" id="UP000245942"/>
    </source>
</evidence>
<dbReference type="InterPro" id="IPR050727">
    <property type="entry name" value="GH43_arabinanases"/>
</dbReference>
<sequence>MLALRIFLAALAAVPALCLVTSRAEASKPDKVGYLLTHFYPVEGKEQVYFHLSKGNDALAYEPLNKDQPVLNSTIGSKSVRDSFIAYNPDANKYWLIGNNQSLAGLSGPGSYYQGYDGIVVFDGQDDTLTSWSKPRLLSVAGEGSLHVFAPEAIWLPSRKEFMLHWSGAYKKDPTQRIYACYTADFTSCSKPFAYYEEADRVGDMSIRKLTDSPHGFVRFWVSNGNDSRILGQYSENGVRGDWKDILPAEKPAMSAKGIDPASGGSGPLVFQDNIDPRTYYVWIIEGSYEPFETNNIRVLPYSYVGNHPGFPKDVQQGNVISVNQKQYDALKKKWGSAEGK</sequence>
<dbReference type="OrthoDB" id="19657at2759"/>
<dbReference type="STRING" id="1684307.A0A316U346"/>
<reference evidence="2 3" key="1">
    <citation type="journal article" date="2018" name="Mol. Biol. Evol.">
        <title>Broad Genomic Sampling Reveals a Smut Pathogenic Ancestry of the Fungal Clade Ustilaginomycotina.</title>
        <authorList>
            <person name="Kijpornyongpan T."/>
            <person name="Mondo S.J."/>
            <person name="Barry K."/>
            <person name="Sandor L."/>
            <person name="Lee J."/>
            <person name="Lipzen A."/>
            <person name="Pangilinan J."/>
            <person name="LaButti K."/>
            <person name="Hainaut M."/>
            <person name="Henrissat B."/>
            <person name="Grigoriev I.V."/>
            <person name="Spatafora J.W."/>
            <person name="Aime M.C."/>
        </authorList>
    </citation>
    <scope>NUCLEOTIDE SEQUENCE [LARGE SCALE GENOMIC DNA]</scope>
    <source>
        <strain evidence="2 3">MCA 4718</strain>
    </source>
</reference>
<dbReference type="RefSeq" id="XP_025346760.1">
    <property type="nucleotide sequence ID" value="XM_025493880.1"/>
</dbReference>
<dbReference type="PANTHER" id="PTHR43301">
    <property type="entry name" value="ARABINAN ENDO-1,5-ALPHA-L-ARABINOSIDASE"/>
    <property type="match status" value="1"/>
</dbReference>
<dbReference type="AlphaFoldDB" id="A0A316U346"/>
<dbReference type="PANTHER" id="PTHR43301:SF3">
    <property type="entry name" value="ARABINAN ENDO-1,5-ALPHA-L-ARABINOSIDASE A-RELATED"/>
    <property type="match status" value="1"/>
</dbReference>
<protein>
    <submittedName>
        <fullName evidence="2">Uncharacterized protein</fullName>
    </submittedName>
</protein>
<name>A0A316U346_9BASI</name>
<organism evidence="2 3">
    <name type="scientific">Pseudomicrostroma glucosiphilum</name>
    <dbReference type="NCBI Taxonomy" id="1684307"/>
    <lineage>
        <taxon>Eukaryota</taxon>
        <taxon>Fungi</taxon>
        <taxon>Dikarya</taxon>
        <taxon>Basidiomycota</taxon>
        <taxon>Ustilaginomycotina</taxon>
        <taxon>Exobasidiomycetes</taxon>
        <taxon>Microstromatales</taxon>
        <taxon>Microstromatales incertae sedis</taxon>
        <taxon>Pseudomicrostroma</taxon>
    </lineage>
</organism>
<gene>
    <name evidence="2" type="ORF">BCV69DRAFT_294723</name>
</gene>
<feature type="signal peptide" evidence="1">
    <location>
        <begin position="1"/>
        <end position="26"/>
    </location>
</feature>